<feature type="region of interest" description="Disordered" evidence="1">
    <location>
        <begin position="33"/>
        <end position="55"/>
    </location>
</feature>
<dbReference type="Proteomes" id="UP000233782">
    <property type="component" value="Unassembled WGS sequence"/>
</dbReference>
<dbReference type="EMBL" id="PJMU01000003">
    <property type="protein sequence ID" value="PKV62836.1"/>
    <property type="molecule type" value="Genomic_DNA"/>
</dbReference>
<gene>
    <name evidence="2" type="ORF">BD749_2666</name>
</gene>
<comment type="caution">
    <text evidence="2">The sequence shown here is derived from an EMBL/GenBank/DDBJ whole genome shotgun (WGS) entry which is preliminary data.</text>
</comment>
<evidence type="ECO:0000256" key="1">
    <source>
        <dbReference type="SAM" id="MobiDB-lite"/>
    </source>
</evidence>
<evidence type="ECO:0000313" key="3">
    <source>
        <dbReference type="Proteomes" id="UP000233782"/>
    </source>
</evidence>
<protein>
    <submittedName>
        <fullName evidence="2">Uncharacterized protein</fullName>
    </submittedName>
</protein>
<dbReference type="AlphaFoldDB" id="A0A2N3U7W8"/>
<keyword evidence="3" id="KW-1185">Reference proteome</keyword>
<evidence type="ECO:0000313" key="2">
    <source>
        <dbReference type="EMBL" id="PKV62836.1"/>
    </source>
</evidence>
<sequence length="55" mass="6524">MPYIENLFLFNYSLYTIRTYHALLLRLQRGGTGKMDRSRCFSGPETARQPRPVRM</sequence>
<proteinExistence type="predicted"/>
<name>A0A2N3U7W8_9BACT</name>
<organism evidence="2 3">
    <name type="scientific">Pontibacter ramchanderi</name>
    <dbReference type="NCBI Taxonomy" id="1179743"/>
    <lineage>
        <taxon>Bacteria</taxon>
        <taxon>Pseudomonadati</taxon>
        <taxon>Bacteroidota</taxon>
        <taxon>Cytophagia</taxon>
        <taxon>Cytophagales</taxon>
        <taxon>Hymenobacteraceae</taxon>
        <taxon>Pontibacter</taxon>
    </lineage>
</organism>
<accession>A0A2N3U7W8</accession>
<reference evidence="2 3" key="1">
    <citation type="submission" date="2017-12" db="EMBL/GenBank/DDBJ databases">
        <title>Genomic Encyclopedia of Type Strains, Phase III (KMG-III): the genomes of soil and plant-associated and newly described type strains.</title>
        <authorList>
            <person name="Whitman W."/>
        </authorList>
    </citation>
    <scope>NUCLEOTIDE SEQUENCE [LARGE SCALE GENOMIC DNA]</scope>
    <source>
        <strain evidence="2 3">LP43</strain>
    </source>
</reference>